<dbReference type="InParanoid" id="A0A1Y2LHG0"/>
<dbReference type="Proteomes" id="UP000193240">
    <property type="component" value="Unassembled WGS sequence"/>
</dbReference>
<dbReference type="EMBL" id="KZ107870">
    <property type="protein sequence ID" value="OSS43321.1"/>
    <property type="molecule type" value="Genomic_DNA"/>
</dbReference>
<reference evidence="2 3" key="1">
    <citation type="journal article" date="2017" name="Genome Announc.">
        <title>Genome sequence of the saprophytic ascomycete Epicoccum nigrum ICMP 19927 strain isolated from New Zealand.</title>
        <authorList>
            <person name="Fokin M."/>
            <person name="Fleetwood D."/>
            <person name="Weir B.S."/>
            <person name="Villas-Boas S.G."/>
        </authorList>
    </citation>
    <scope>NUCLEOTIDE SEQUENCE [LARGE SCALE GENOMIC DNA]</scope>
    <source>
        <strain evidence="2 3">ICMP 19927</strain>
    </source>
</reference>
<keyword evidence="1" id="KW-0472">Membrane</keyword>
<organism evidence="2 3">
    <name type="scientific">Epicoccum nigrum</name>
    <name type="common">Soil fungus</name>
    <name type="synonym">Epicoccum purpurascens</name>
    <dbReference type="NCBI Taxonomy" id="105696"/>
    <lineage>
        <taxon>Eukaryota</taxon>
        <taxon>Fungi</taxon>
        <taxon>Dikarya</taxon>
        <taxon>Ascomycota</taxon>
        <taxon>Pezizomycotina</taxon>
        <taxon>Dothideomycetes</taxon>
        <taxon>Pleosporomycetidae</taxon>
        <taxon>Pleosporales</taxon>
        <taxon>Pleosporineae</taxon>
        <taxon>Didymellaceae</taxon>
        <taxon>Epicoccum</taxon>
    </lineage>
</organism>
<feature type="transmembrane region" description="Helical" evidence="1">
    <location>
        <begin position="54"/>
        <end position="78"/>
    </location>
</feature>
<dbReference type="OMA" id="IAQWINY"/>
<evidence type="ECO:0000313" key="2">
    <source>
        <dbReference type="EMBL" id="OSS43321.1"/>
    </source>
</evidence>
<evidence type="ECO:0000313" key="3">
    <source>
        <dbReference type="Proteomes" id="UP000193240"/>
    </source>
</evidence>
<keyword evidence="1" id="KW-1133">Transmembrane helix</keyword>
<protein>
    <submittedName>
        <fullName evidence="2">Uncharacterized protein</fullName>
    </submittedName>
</protein>
<evidence type="ECO:0000256" key="1">
    <source>
        <dbReference type="SAM" id="Phobius"/>
    </source>
</evidence>
<keyword evidence="3" id="KW-1185">Reference proteome</keyword>
<proteinExistence type="predicted"/>
<sequence length="665" mass="75300">MITLYLPFVIVPWVVTINLSYRPISQHTNTYYYPEGFTPEEYKQMQSWIRAIKILNSIASLLAVPVVSFVIAQLSVVFSQQRAPTRQLSVRDVFSLSDRAWADISVLFKLIRAKGHGSRAFNNFITLASGLLLITSLQPPLYQGLVDWKNINIPSGRLTKETGYVSMLYDHMQLGFDAEPAAMEMIPQTAVVQNVQFELPSFSWLAPEPYMWIDYNGTQPPTSKIPNPQGDAINSLYNIRIGKLSKWGQDILPGFVTAFPYNITTGTRRYHVMRFNSTVDCESVSGDQFPTICPGMKPFVTSIRAQNGTASTELRICVPGSWGSHPWTLSRNRQDIEEEAFFQLLTSPGTRTPSTVRCSSATTRGYFELGNYRIDGAYGPLLESWPSNETIERDFNDMTVSCSSDDRENVCQPHRYRPTEWDTWRGKVKGWNASSDEELARWNASSPLVTSIMALFGNDSWVRTVANVTPKQDNTSGETAAVSIWWKSLCERRPLYQPSQDDECKQGREPSDTITSWLTEPFDSMYRMEVLIFSGIVLTHKAILTTHRNWNAPRQLWMSNGRWIYFSPGFYISKPDVSVSSIVILSILISIQTFGLLFCGAYIARIPTWTRSFNAMAIARIGGGLEKDKLPVDGQYAEDEDYERLRLVKVPLSMASANVIRRRPI</sequence>
<name>A0A1Y2LHG0_EPING</name>
<keyword evidence="1" id="KW-0812">Transmembrane</keyword>
<gene>
    <name evidence="2" type="ORF">B5807_12042</name>
</gene>
<dbReference type="AlphaFoldDB" id="A0A1Y2LHG0"/>
<feature type="transmembrane region" description="Helical" evidence="1">
    <location>
        <begin position="582"/>
        <end position="604"/>
    </location>
</feature>
<accession>A0A1Y2LHG0</accession>